<dbReference type="EMBL" id="LAZR01000312">
    <property type="protein sequence ID" value="KKN75327.1"/>
    <property type="molecule type" value="Genomic_DNA"/>
</dbReference>
<name>A0A0F9TKE2_9ZZZZ</name>
<comment type="caution">
    <text evidence="2">The sequence shown here is derived from an EMBL/GenBank/DDBJ whole genome shotgun (WGS) entry which is preliminary data.</text>
</comment>
<gene>
    <name evidence="2" type="ORF">LCGC14_0381790</name>
</gene>
<keyword evidence="1" id="KW-1133">Transmembrane helix</keyword>
<keyword evidence="1" id="KW-0472">Membrane</keyword>
<organism evidence="2">
    <name type="scientific">marine sediment metagenome</name>
    <dbReference type="NCBI Taxonomy" id="412755"/>
    <lineage>
        <taxon>unclassified sequences</taxon>
        <taxon>metagenomes</taxon>
        <taxon>ecological metagenomes</taxon>
    </lineage>
</organism>
<accession>A0A0F9TKE2</accession>
<protein>
    <submittedName>
        <fullName evidence="2">Uncharacterized protein</fullName>
    </submittedName>
</protein>
<reference evidence="2" key="1">
    <citation type="journal article" date="2015" name="Nature">
        <title>Complex archaea that bridge the gap between prokaryotes and eukaryotes.</title>
        <authorList>
            <person name="Spang A."/>
            <person name="Saw J.H."/>
            <person name="Jorgensen S.L."/>
            <person name="Zaremba-Niedzwiedzka K."/>
            <person name="Martijn J."/>
            <person name="Lind A.E."/>
            <person name="van Eijk R."/>
            <person name="Schleper C."/>
            <person name="Guy L."/>
            <person name="Ettema T.J."/>
        </authorList>
    </citation>
    <scope>NUCLEOTIDE SEQUENCE</scope>
</reference>
<sequence length="624" mass="64327">MVNQRNRRGTNPFAILGGVVAVVAMLLIALALALNTSTAGTGVRIDFAANSTPIAQRSGINLIQGTAIAITGTDGGIGDDVDYIINSTGSGGGGYDTIEDEDSALPQESVVNFTGAGVTCAAGTGQTDCTIPGGGAQDLAGVLSTGNTSGGTNIVLSGAGDTLNYLRTLSLVIDALTQTVGTGTAQIPNLGGATDQFVFEDVTQTLFNKTLDDFSNKIHADDLHIQLRNESGGVLTKGDAVYISGYSVGQDLALVTLADASSSSTMPAVALLEQTTLANNTSGEFIITGRISEVDSSAFSVGDRLYISNVGTTTNTLTSTKPIGTDLIQSIGEVLRSHASLGVIEVFGAGRVNDLPNIPDDNIWQGNSSGVAVANSVPDCNTENVYRLQYDTTTNTWSCDTDKIDLTVTTGDVTGILDTSNGGTGVSSFTDHGVLVGSGSGALSVTTTGSTGQVLTSNGSSADPTFQAASGGITEADQWRLTTTFSGDASPITSNLERVNSDGFTVLTATVGMTESSGIFTFPRTGYWLITFTVSFLSSTGSDTILEGTIWTTLDDSAYTNAVVSRGSLFNSSAATTTTATFLFDVTSVSTRKVQFRINGNSQNVIGSSVDNFTYMMFIRLGDT</sequence>
<keyword evidence="1" id="KW-0812">Transmembrane</keyword>
<evidence type="ECO:0000256" key="1">
    <source>
        <dbReference type="SAM" id="Phobius"/>
    </source>
</evidence>
<dbReference type="AlphaFoldDB" id="A0A0F9TKE2"/>
<proteinExistence type="predicted"/>
<feature type="transmembrane region" description="Helical" evidence="1">
    <location>
        <begin position="12"/>
        <end position="34"/>
    </location>
</feature>
<evidence type="ECO:0000313" key="2">
    <source>
        <dbReference type="EMBL" id="KKN75327.1"/>
    </source>
</evidence>